<accession>A0A2P6NJ77</accession>
<dbReference type="EMBL" id="MDYQ01000071">
    <property type="protein sequence ID" value="PRP83997.1"/>
    <property type="molecule type" value="Genomic_DNA"/>
</dbReference>
<protein>
    <recommendedName>
        <fullName evidence="2">PB1 domain-containing protein</fullName>
    </recommendedName>
</protein>
<dbReference type="InterPro" id="IPR000270">
    <property type="entry name" value="PB1_dom"/>
</dbReference>
<dbReference type="PROSITE" id="PS51745">
    <property type="entry name" value="PB1"/>
    <property type="match status" value="1"/>
</dbReference>
<comment type="caution">
    <text evidence="3">The sequence shown here is derived from an EMBL/GenBank/DDBJ whole genome shotgun (WGS) entry which is preliminary data.</text>
</comment>
<feature type="domain" description="PB1" evidence="2">
    <location>
        <begin position="20"/>
        <end position="115"/>
    </location>
</feature>
<evidence type="ECO:0000313" key="4">
    <source>
        <dbReference type="Proteomes" id="UP000241769"/>
    </source>
</evidence>
<proteinExistence type="predicted"/>
<evidence type="ECO:0000256" key="1">
    <source>
        <dbReference type="SAM" id="MobiDB-lite"/>
    </source>
</evidence>
<dbReference type="InterPro" id="IPR053793">
    <property type="entry name" value="PB1-like"/>
</dbReference>
<sequence length="369" mass="41653">MRKSGGERHNTRKRMRVPGKLIINATVLGEQEKPIENRISSIIAKDNEITFDAIVENLSKTFQYLNTEGHTISLKWRDEEQDLITITSDPELQEALSHCQTIGCHWLLRLFLVVRDQDEVNKTSSELAGVIDVFSGLEVGEDRRALIILGAEWTGTMTDAAEHSQSFRLFITSRKDTEDEKRKRISGVMEWTDGTRTSLEGLLIDEKQVKFSEFEILHRGTSSNSHKLPREYVGNITQSGHIEGRLRAKKGTFNLHFVGMNSKNEGFLNVVGAKGPNTKRKYNLVQGDSSRPPTVEERRNTFKKLVQGSVPWYDNTKTGALEPRGKGEDEKKGKTKSCPTCNLPMTERPDANGRRILACSSYPNCKPSY</sequence>
<organism evidence="3 4">
    <name type="scientific">Planoprotostelium fungivorum</name>
    <dbReference type="NCBI Taxonomy" id="1890364"/>
    <lineage>
        <taxon>Eukaryota</taxon>
        <taxon>Amoebozoa</taxon>
        <taxon>Evosea</taxon>
        <taxon>Variosea</taxon>
        <taxon>Cavosteliida</taxon>
        <taxon>Cavosteliaceae</taxon>
        <taxon>Planoprotostelium</taxon>
    </lineage>
</organism>
<dbReference type="AlphaFoldDB" id="A0A2P6NJ77"/>
<feature type="region of interest" description="Disordered" evidence="1">
    <location>
        <begin position="314"/>
        <end position="340"/>
    </location>
</feature>
<evidence type="ECO:0000259" key="2">
    <source>
        <dbReference type="PROSITE" id="PS51745"/>
    </source>
</evidence>
<dbReference type="Pfam" id="PF00564">
    <property type="entry name" value="PB1"/>
    <property type="match status" value="1"/>
</dbReference>
<dbReference type="SMART" id="SM00666">
    <property type="entry name" value="PB1"/>
    <property type="match status" value="1"/>
</dbReference>
<dbReference type="SUPFAM" id="SSF54277">
    <property type="entry name" value="CAD &amp; PB1 domains"/>
    <property type="match status" value="1"/>
</dbReference>
<name>A0A2P6NJ77_9EUKA</name>
<feature type="compositionally biased region" description="Basic and acidic residues" evidence="1">
    <location>
        <begin position="323"/>
        <end position="332"/>
    </location>
</feature>
<dbReference type="Gene3D" id="3.10.20.90">
    <property type="entry name" value="Phosphatidylinositol 3-kinase Catalytic Subunit, Chain A, domain 1"/>
    <property type="match status" value="1"/>
</dbReference>
<reference evidence="3 4" key="1">
    <citation type="journal article" date="2018" name="Genome Biol. Evol.">
        <title>Multiple Roots of Fruiting Body Formation in Amoebozoa.</title>
        <authorList>
            <person name="Hillmann F."/>
            <person name="Forbes G."/>
            <person name="Novohradska S."/>
            <person name="Ferling I."/>
            <person name="Riege K."/>
            <person name="Groth M."/>
            <person name="Westermann M."/>
            <person name="Marz M."/>
            <person name="Spaller T."/>
            <person name="Winckler T."/>
            <person name="Schaap P."/>
            <person name="Glockner G."/>
        </authorList>
    </citation>
    <scope>NUCLEOTIDE SEQUENCE [LARGE SCALE GENOMIC DNA]</scope>
    <source>
        <strain evidence="3 4">Jena</strain>
    </source>
</reference>
<dbReference type="CDD" id="cd05992">
    <property type="entry name" value="PB1"/>
    <property type="match status" value="1"/>
</dbReference>
<keyword evidence="4" id="KW-1185">Reference proteome</keyword>
<dbReference type="InParanoid" id="A0A2P6NJ77"/>
<dbReference type="OrthoDB" id="1594986at2759"/>
<evidence type="ECO:0000313" key="3">
    <source>
        <dbReference type="EMBL" id="PRP83997.1"/>
    </source>
</evidence>
<gene>
    <name evidence="3" type="ORF">PROFUN_08594</name>
</gene>
<dbReference type="Proteomes" id="UP000241769">
    <property type="component" value="Unassembled WGS sequence"/>
</dbReference>